<name>A0A166ING4_NODSP</name>
<evidence type="ECO:0000313" key="2">
    <source>
        <dbReference type="Proteomes" id="UP000076555"/>
    </source>
</evidence>
<dbReference type="EMBL" id="LWAJ01000232">
    <property type="protein sequence ID" value="KZL48630.1"/>
    <property type="molecule type" value="Genomic_DNA"/>
</dbReference>
<protein>
    <submittedName>
        <fullName evidence="1">Uncharacterized protein</fullName>
    </submittedName>
</protein>
<accession>A0A166ING4</accession>
<reference evidence="1 2" key="1">
    <citation type="submission" date="2016-04" db="EMBL/GenBank/DDBJ databases">
        <title>Draft Genome Assembly of the Bloom-forming Cyanobacterium Nodularia spumigena Strain CENA596 in Shrimp Production Ponds.</title>
        <authorList>
            <person name="Popin R.V."/>
            <person name="Rigonato J."/>
            <person name="Abreu V.A."/>
            <person name="Andreote A.P."/>
            <person name="Silveira S.B."/>
            <person name="Odebrecht C."/>
            <person name="Fiore M.F."/>
        </authorList>
    </citation>
    <scope>NUCLEOTIDE SEQUENCE [LARGE SCALE GENOMIC DNA]</scope>
    <source>
        <strain evidence="1 2">CENA596</strain>
    </source>
</reference>
<evidence type="ECO:0000313" key="1">
    <source>
        <dbReference type="EMBL" id="KZL48630.1"/>
    </source>
</evidence>
<dbReference type="AlphaFoldDB" id="A0A166ING4"/>
<organism evidence="1 2">
    <name type="scientific">Nodularia spumigena CENA596</name>
    <dbReference type="NCBI Taxonomy" id="1819295"/>
    <lineage>
        <taxon>Bacteria</taxon>
        <taxon>Bacillati</taxon>
        <taxon>Cyanobacteriota</taxon>
        <taxon>Cyanophyceae</taxon>
        <taxon>Nostocales</taxon>
        <taxon>Nodulariaceae</taxon>
        <taxon>Nodularia</taxon>
    </lineage>
</organism>
<proteinExistence type="predicted"/>
<sequence length="143" mass="16440">MGSFFCEIHNLKKVKIMTSKFLELLTQNLIQLTAINQQYGIQLNSVKSDISEQKQRTKLLEIKFDSLSGESDYCTVRGYCNINRIKISEREANSLGRHAAKICRQKGYLIGKVQDERHGKVNSYPIEVLEEVSKPYKKQIRAS</sequence>
<dbReference type="Proteomes" id="UP000076555">
    <property type="component" value="Unassembled WGS sequence"/>
</dbReference>
<gene>
    <name evidence="1" type="ORF">A2T98_17130</name>
</gene>
<comment type="caution">
    <text evidence="1">The sequence shown here is derived from an EMBL/GenBank/DDBJ whole genome shotgun (WGS) entry which is preliminary data.</text>
</comment>